<keyword evidence="2" id="KW-0489">Methyltransferase</keyword>
<sequence>MLKALFKNCGKPQGVLGKLMLHGMNAGHGTLSEWGLSQIRIPAGANVLDIGCGGGANLLRLAKLAARGTVCGIDISECSLECSRKKVREYIAEGRCQVKYGSAEEIPFSDGFFDVATAFETVYFWKDMAAALREVRRVLREDGLFMVVNDQSDAQNNCWTGIVEGMTVRGGDELRALFEEAGFIGTEVISEDDGRLCVIGRSK</sequence>
<dbReference type="Proteomes" id="UP001205919">
    <property type="component" value="Unassembled WGS sequence"/>
</dbReference>
<name>A0AAW5K1H1_9BACT</name>
<protein>
    <submittedName>
        <fullName evidence="2">Class I SAM-dependent methyltransferase</fullName>
    </submittedName>
</protein>
<dbReference type="InterPro" id="IPR013216">
    <property type="entry name" value="Methyltransf_11"/>
</dbReference>
<dbReference type="EMBL" id="JANFYT010000013">
    <property type="protein sequence ID" value="MCQ4814287.1"/>
    <property type="molecule type" value="Genomic_DNA"/>
</dbReference>
<dbReference type="Gene3D" id="3.40.50.150">
    <property type="entry name" value="Vaccinia Virus protein VP39"/>
    <property type="match status" value="1"/>
</dbReference>
<dbReference type="SUPFAM" id="SSF53335">
    <property type="entry name" value="S-adenosyl-L-methionine-dependent methyltransferases"/>
    <property type="match status" value="1"/>
</dbReference>
<keyword evidence="2" id="KW-0808">Transferase</keyword>
<evidence type="ECO:0000313" key="2">
    <source>
        <dbReference type="EMBL" id="MCQ4814287.1"/>
    </source>
</evidence>
<evidence type="ECO:0000259" key="1">
    <source>
        <dbReference type="Pfam" id="PF08241"/>
    </source>
</evidence>
<dbReference type="RefSeq" id="WP_008710062.1">
    <property type="nucleotide sequence ID" value="NZ_CABKQM010000005.1"/>
</dbReference>
<dbReference type="PANTHER" id="PTHR43464:SF83">
    <property type="entry name" value="MALONYL-[ACYL-CARRIER PROTEIN] O-METHYLTRANSFERASE"/>
    <property type="match status" value="1"/>
</dbReference>
<organism evidence="2 3">
    <name type="scientific">Cloacibacillus evryensis</name>
    <dbReference type="NCBI Taxonomy" id="508460"/>
    <lineage>
        <taxon>Bacteria</taxon>
        <taxon>Thermotogati</taxon>
        <taxon>Synergistota</taxon>
        <taxon>Synergistia</taxon>
        <taxon>Synergistales</taxon>
        <taxon>Synergistaceae</taxon>
        <taxon>Cloacibacillus</taxon>
    </lineage>
</organism>
<dbReference type="AlphaFoldDB" id="A0AAW5K1H1"/>
<keyword evidence="3" id="KW-1185">Reference proteome</keyword>
<dbReference type="InterPro" id="IPR029063">
    <property type="entry name" value="SAM-dependent_MTases_sf"/>
</dbReference>
<dbReference type="Pfam" id="PF08241">
    <property type="entry name" value="Methyltransf_11"/>
    <property type="match status" value="1"/>
</dbReference>
<dbReference type="CDD" id="cd02440">
    <property type="entry name" value="AdoMet_MTases"/>
    <property type="match status" value="1"/>
</dbReference>
<comment type="caution">
    <text evidence="2">The sequence shown here is derived from an EMBL/GenBank/DDBJ whole genome shotgun (WGS) entry which is preliminary data.</text>
</comment>
<feature type="domain" description="Methyltransferase type 11" evidence="1">
    <location>
        <begin position="48"/>
        <end position="146"/>
    </location>
</feature>
<dbReference type="GeneID" id="95757342"/>
<gene>
    <name evidence="2" type="ORF">NE630_07565</name>
</gene>
<dbReference type="GO" id="GO:0008757">
    <property type="term" value="F:S-adenosylmethionine-dependent methyltransferase activity"/>
    <property type="evidence" value="ECO:0007669"/>
    <property type="project" value="InterPro"/>
</dbReference>
<accession>A0AAW5K1H1</accession>
<proteinExistence type="predicted"/>
<reference evidence="2 3" key="1">
    <citation type="submission" date="2022-06" db="EMBL/GenBank/DDBJ databases">
        <title>Isolation of gut microbiota from human fecal samples.</title>
        <authorList>
            <person name="Pamer E.G."/>
            <person name="Barat B."/>
            <person name="Waligurski E."/>
            <person name="Medina S."/>
            <person name="Paddock L."/>
            <person name="Mostad J."/>
        </authorList>
    </citation>
    <scope>NUCLEOTIDE SEQUENCE [LARGE SCALE GENOMIC DNA]</scope>
    <source>
        <strain evidence="2 3">DFI.9.90</strain>
    </source>
</reference>
<dbReference type="GO" id="GO:0032259">
    <property type="term" value="P:methylation"/>
    <property type="evidence" value="ECO:0007669"/>
    <property type="project" value="UniProtKB-KW"/>
</dbReference>
<dbReference type="PANTHER" id="PTHR43464">
    <property type="entry name" value="METHYLTRANSFERASE"/>
    <property type="match status" value="1"/>
</dbReference>
<evidence type="ECO:0000313" key="3">
    <source>
        <dbReference type="Proteomes" id="UP001205919"/>
    </source>
</evidence>